<proteinExistence type="predicted"/>
<dbReference type="AlphaFoldDB" id="A0A197JE89"/>
<evidence type="ECO:0000259" key="1">
    <source>
        <dbReference type="Pfam" id="PF05726"/>
    </source>
</evidence>
<gene>
    <name evidence="2" type="ORF">K457DRAFT_25189</name>
</gene>
<dbReference type="PANTHER" id="PTHR13903:SF8">
    <property type="entry name" value="PIRIN"/>
    <property type="match status" value="1"/>
</dbReference>
<keyword evidence="3" id="KW-1185">Reference proteome</keyword>
<organism evidence="2 3">
    <name type="scientific">Linnemannia elongata AG-77</name>
    <dbReference type="NCBI Taxonomy" id="1314771"/>
    <lineage>
        <taxon>Eukaryota</taxon>
        <taxon>Fungi</taxon>
        <taxon>Fungi incertae sedis</taxon>
        <taxon>Mucoromycota</taxon>
        <taxon>Mortierellomycotina</taxon>
        <taxon>Mortierellomycetes</taxon>
        <taxon>Mortierellales</taxon>
        <taxon>Mortierellaceae</taxon>
        <taxon>Linnemannia</taxon>
    </lineage>
</organism>
<dbReference type="PANTHER" id="PTHR13903">
    <property type="entry name" value="PIRIN-RELATED"/>
    <property type="match status" value="1"/>
</dbReference>
<dbReference type="EMBL" id="KV442122">
    <property type="protein sequence ID" value="OAQ23323.1"/>
    <property type="molecule type" value="Genomic_DNA"/>
</dbReference>
<dbReference type="Pfam" id="PF05726">
    <property type="entry name" value="Pirin_C"/>
    <property type="match status" value="1"/>
</dbReference>
<evidence type="ECO:0000313" key="2">
    <source>
        <dbReference type="EMBL" id="OAQ23323.1"/>
    </source>
</evidence>
<evidence type="ECO:0000313" key="3">
    <source>
        <dbReference type="Proteomes" id="UP000078512"/>
    </source>
</evidence>
<accession>A0A197JE89</accession>
<protein>
    <recommendedName>
        <fullName evidence="1">Pirin C-terminal domain-containing protein</fullName>
    </recommendedName>
</protein>
<dbReference type="InterPro" id="IPR008778">
    <property type="entry name" value="Pirin_C_dom"/>
</dbReference>
<sequence length="104" mass="11887">MPVKFQTSANGLQLWIDLYKEHKFYVPQHKKLMDTEAKVHHTLHLSADGTGTVRIQKKGEKVNLVVNAGDPLELVVQIGPFVTNTREDVYETYQYHSDAMDGFE</sequence>
<dbReference type="InterPro" id="IPR012093">
    <property type="entry name" value="Pirin"/>
</dbReference>
<reference evidence="2 3" key="1">
    <citation type="submission" date="2016-05" db="EMBL/GenBank/DDBJ databases">
        <title>Genome sequencing reveals origins of a unique bacterial endosymbiosis in the earliest lineages of terrestrial Fungi.</title>
        <authorList>
            <consortium name="DOE Joint Genome Institute"/>
            <person name="Uehling J."/>
            <person name="Gryganskyi A."/>
            <person name="Hameed K."/>
            <person name="Tschaplinski T."/>
            <person name="Misztal P."/>
            <person name="Wu S."/>
            <person name="Desiro A."/>
            <person name="Vande Pol N."/>
            <person name="Du Z.-Y."/>
            <person name="Zienkiewicz A."/>
            <person name="Zienkiewicz K."/>
            <person name="Morin E."/>
            <person name="Tisserant E."/>
            <person name="Splivallo R."/>
            <person name="Hainaut M."/>
            <person name="Henrissat B."/>
            <person name="Ohm R."/>
            <person name="Kuo A."/>
            <person name="Yan J."/>
            <person name="Lipzen A."/>
            <person name="Nolan M."/>
            <person name="Labutti K."/>
            <person name="Barry K."/>
            <person name="Goldstein A."/>
            <person name="Labbe J."/>
            <person name="Schadt C."/>
            <person name="Tuskan G."/>
            <person name="Grigoriev I."/>
            <person name="Martin F."/>
            <person name="Vilgalys R."/>
            <person name="Bonito G."/>
        </authorList>
    </citation>
    <scope>NUCLEOTIDE SEQUENCE [LARGE SCALE GENOMIC DNA]</scope>
    <source>
        <strain evidence="2 3">AG-77</strain>
    </source>
</reference>
<name>A0A197JE89_9FUNG</name>
<feature type="domain" description="Pirin C-terminal" evidence="1">
    <location>
        <begin position="36"/>
        <end position="94"/>
    </location>
</feature>
<dbReference type="OrthoDB" id="198735at2759"/>
<dbReference type="Proteomes" id="UP000078512">
    <property type="component" value="Unassembled WGS sequence"/>
</dbReference>